<organism evidence="2 3">
    <name type="scientific">Paucibacter sediminis</name>
    <dbReference type="NCBI Taxonomy" id="3019553"/>
    <lineage>
        <taxon>Bacteria</taxon>
        <taxon>Pseudomonadati</taxon>
        <taxon>Pseudomonadota</taxon>
        <taxon>Betaproteobacteria</taxon>
        <taxon>Burkholderiales</taxon>
        <taxon>Sphaerotilaceae</taxon>
        <taxon>Roseateles</taxon>
    </lineage>
</organism>
<dbReference type="Proteomes" id="UP001177769">
    <property type="component" value="Chromosome"/>
</dbReference>
<dbReference type="EMBL" id="CP116346">
    <property type="protein sequence ID" value="WIT12021.1"/>
    <property type="molecule type" value="Genomic_DNA"/>
</dbReference>
<evidence type="ECO:0000313" key="3">
    <source>
        <dbReference type="Proteomes" id="UP001177769"/>
    </source>
</evidence>
<protein>
    <recommendedName>
        <fullName evidence="4">DUF4402 domain-containing protein</fullName>
    </recommendedName>
</protein>
<feature type="chain" id="PRO_5041688450" description="DUF4402 domain-containing protein" evidence="1">
    <location>
        <begin position="23"/>
        <end position="170"/>
    </location>
</feature>
<proteinExistence type="predicted"/>
<keyword evidence="3" id="KW-1185">Reference proteome</keyword>
<evidence type="ECO:0008006" key="4">
    <source>
        <dbReference type="Google" id="ProtNLM"/>
    </source>
</evidence>
<dbReference type="RefSeq" id="WP_285233110.1">
    <property type="nucleotide sequence ID" value="NZ_CP116346.1"/>
</dbReference>
<reference evidence="2" key="1">
    <citation type="submission" date="2023-01" db="EMBL/GenBank/DDBJ databases">
        <title>Whole genome sequence of Paucibacter sp. S2-9 isolated from pond sediment.</title>
        <authorList>
            <person name="Jung J.Y."/>
        </authorList>
    </citation>
    <scope>NUCLEOTIDE SEQUENCE</scope>
    <source>
        <strain evidence="2">S2-9</strain>
    </source>
</reference>
<name>A0AA95SQG5_9BURK</name>
<gene>
    <name evidence="2" type="ORF">PFX98_00015</name>
</gene>
<dbReference type="AlphaFoldDB" id="A0AA95SQG5"/>
<accession>A0AA95SQG5</accession>
<keyword evidence="1" id="KW-0732">Signal</keyword>
<dbReference type="KEGG" id="pais:PFX98_00015"/>
<sequence length="170" mass="17530">MKLALSSAAALLAAFCSTSAFAGAATQTQIVNTVQQAVPVRDVSWQTWRLKGNSTLQAGAVAGDFMGTGNYTVPPGKRLVVEHVSLHCGMTGATPFMLQVAVAPLANYAGEYTTVAGPATDLGGGQYRGGAMVSVTADAGDVVFGRIVRGSYSYTGLCTQTLSGRLYDVQ</sequence>
<evidence type="ECO:0000256" key="1">
    <source>
        <dbReference type="SAM" id="SignalP"/>
    </source>
</evidence>
<evidence type="ECO:0000313" key="2">
    <source>
        <dbReference type="EMBL" id="WIT12021.1"/>
    </source>
</evidence>
<feature type="signal peptide" evidence="1">
    <location>
        <begin position="1"/>
        <end position="22"/>
    </location>
</feature>